<comment type="subcellular location">
    <subcellularLocation>
        <location evidence="2">Cytoplasm</location>
    </subcellularLocation>
    <subcellularLocation>
        <location evidence="3">Nucleus</location>
        <location evidence="3">Nucleolus</location>
    </subcellularLocation>
</comment>
<dbReference type="SUPFAM" id="SSF160369">
    <property type="entry name" value="Ribosomal protein L10-like"/>
    <property type="match status" value="1"/>
</dbReference>
<evidence type="ECO:0000256" key="1">
    <source>
        <dbReference type="ARBA" id="ARBA00004046"/>
    </source>
</evidence>
<comment type="caution">
    <text evidence="9">The sequence shown here is derived from an EMBL/GenBank/DDBJ whole genome shotgun (WGS) entry which is preliminary data.</text>
</comment>
<keyword evidence="10" id="KW-1185">Reference proteome</keyword>
<dbReference type="GO" id="GO:0003723">
    <property type="term" value="F:RNA binding"/>
    <property type="evidence" value="ECO:0007669"/>
    <property type="project" value="TreeGrafter"/>
</dbReference>
<evidence type="ECO:0000313" key="9">
    <source>
        <dbReference type="EMBL" id="GIX65738.1"/>
    </source>
</evidence>
<dbReference type="Pfam" id="PF17777">
    <property type="entry name" value="RL10P_insert"/>
    <property type="match status" value="1"/>
</dbReference>
<feature type="region of interest" description="Disordered" evidence="7">
    <location>
        <begin position="1220"/>
        <end position="1241"/>
    </location>
</feature>
<protein>
    <submittedName>
        <fullName evidence="9">60S ribosomal protein L10e, putative</fullName>
    </submittedName>
</protein>
<dbReference type="Gene3D" id="3.30.70.1730">
    <property type="match status" value="1"/>
</dbReference>
<proteinExistence type="inferred from homology"/>
<dbReference type="Gene3D" id="3.90.105.20">
    <property type="match status" value="1"/>
</dbReference>
<evidence type="ECO:0000256" key="6">
    <source>
        <dbReference type="ARBA" id="ARBA00023242"/>
    </source>
</evidence>
<feature type="compositionally biased region" description="Polar residues" evidence="7">
    <location>
        <begin position="1220"/>
        <end position="1237"/>
    </location>
</feature>
<sequence length="2210" mass="240140">MVSALWPFRGGGTPRHIPGQLELIDTGISSESEAEESEACEAEALPPPAPAAVPKAISTPTRARTAPEAAAAPVRVALRRYAVSKDETLQHLLEHWYPLLAAEWPLEAPRAADVMAEANALIGIQRRWLSNYECALLFRIFAAQAGSDVGVLRRIFEFALRWWFCGQYDVHLSQFPHLGNETVLSNAMAGLTSTFWARARLVLHLLDSHDDIVSLFGGVLIPSDIPGGHGHPINAGSCNALLLRMLPILRRGCLKTEPEAVCSEAVRFVEVAAASASELRFDQSFDNCETRLWPDAFDFDAGQLLDDVWRGVLRCCVSGGAQERECDCHGRIAGMLLNLLADGVARDSLGSMHKVEECGEDSAGRLIGFFGKWVLDATGGTSVVEESTLGKASRGLFDEEATTGILNRISECGALCGDLKFTFGTCLKSENRMEKDSGGAAASQGLTVRDKFLVQSLQRVYAGSRAWGSVLDKQCVDVITGAALLIEEAHLRREVVLDEGYSRPLLAVELSQTREGRTMVSRLLRNPLGYNWCPDVGHCEGTDPQERCSEDSSCYGHRFSCSKSGYNANSRGSSLCACFGNLHVALCEAAEAPTADVLFSPELVTVDGPSIMGRNVEFKLCRHVAFHMLDGLCDALQRAETCCGNMPVIVGDKGAAIVADSIRPVASTTYAIVALCSLMGTTVAINKNDGRLGVVRLGVHVPGEEYVMYDGKSQAVPDDEVLGLLVRLMYAEIATDAAMAMEYHCRYLAFYRTLLVQHLRKALLRPTRRAFTISVGGDEEVDFDGFLRRLMRLLFFRVHSVLLDGSKLERFMRTRVDYFQGDESTDDGEQFLEEINRGYLELSDEEENGRTNSDSEREFDVAVDHRIFGFLEYSRRQRINYDIWRRRVKREPGECVKESGEDGFLGSAEVARLERGTMGRGIEDAELLFFEAVFALCGQLRFCVDDEQLFQHNKVDRVLYQLFLHICHLDKDVSSQRNYEANLVCNVERVYETNEFGEPHSSGGQLQSDGLGGRAGAPEWQPLVGQSDDCERSSEYVSPDVLFLSRRKFTKRSYYLISRMAIEALVRWLSPESASCAVCRWASSVPIDTTTRVKAHKPATARAIVTMLSLSLLCHTALPSAEELPLRKVDSLVSAANVCFVNLKVSFDAVAFVEDAVDVDVDQIGAATAGALSAADGGSVCDEADGLVKVEPGHELEAFGGMGDSKVRLKRERMSISDSLCSRKATSGESREASGSQVGRGDFQWGRTHSYVPGELQRWKERKMRELRARQQRMARLRNELRKNLLTEAMHLLQTSVLFVHVLGHLVLQTADRVLDPASGFVVEDGRGRSSKKVGGSSVSNDRELLGVSEEVGCASGSSTRFLALGKACSGGGDVGMNSKCSEQSRTAVDEGVGRGVMGPDVAVDCGAPSNSKDVGGCKHGGNCRCGSAGNGNPKEGGELDDQKPLGGDKTPSVAREHGGAYLGGDASIKGFNCHGRYDELHISGDAKVRAKFDAVMQFVGLSCNTLESLFTACSAVSRCCVGGDLDVAVWDNDRMMATAEEELGLLLHEISFLRDEISAHVKPLLELHQGLAAAAETAVPDGPASWRRSQSAQSAEQSDEDEEYVEGGRGVGVRGSDEEEEEDDLASFVDFETDRHLGMDLPDGPLLGAHVHGLERRRDGAGDAGTGVDADDLAGAELLRVSQDAEPPVAPIRAVERVHGRVFGGVEQVPDAVPVVGPAEAAEEPAHTEGRGRQQVDDGAVVHANTLHDGYGNPPVSADEGGAVAVHGEGHLETVEAGGELGVLRFGSHLGGFRGQQRRGGDRSGLEAQRACDKGAGHANARDGQRRHVVLQLHDGVEVLLGQQHQVAHERGHVLEIHDPRQRAQVHLHVVDGGEVVPEPKRPPAEAANHGGADDVVEAVGPEDALAAVQKPASRRVVVAAPVEVLQDVVFHRGGGGSRGRHVNEPRGYCRRHTPVRHSARSAALCRPARAAAAGGGHIIYRTAKMPRSKRNKEVRLTAVKKHAKERKLTLVDNIRTAIEESDGAERCFVYLLALSNQRNSPLKNLRIILKPGRVFYGKNKVMQLALGAKPETELLGNLHKIAERIVGERALLVSSEPPNVVREKLEGYKVVDFAKAGHVATETILLKPEEDALGVFPGNMEPQFRQLGLPTTLNMGRIELLGEYQVCEQGRPLTPNQARVLKLLGIRMSLFEVTLEAYWSDGAFHDVS</sequence>
<dbReference type="InterPro" id="IPR040637">
    <property type="entry name" value="Ribosomal_uL10-like_insert"/>
</dbReference>
<dbReference type="PANTHER" id="PTHR45841">
    <property type="entry name" value="MRNA TURNOVER PROTEIN 4 MRTO4"/>
    <property type="match status" value="1"/>
</dbReference>
<dbReference type="GO" id="GO:0005737">
    <property type="term" value="C:cytoplasm"/>
    <property type="evidence" value="ECO:0007669"/>
    <property type="project" value="UniProtKB-SubCell"/>
</dbReference>
<evidence type="ECO:0000256" key="4">
    <source>
        <dbReference type="ARBA" id="ARBA00008889"/>
    </source>
</evidence>
<evidence type="ECO:0000259" key="8">
    <source>
        <dbReference type="Pfam" id="PF17777"/>
    </source>
</evidence>
<dbReference type="InterPro" id="IPR043164">
    <property type="entry name" value="Ribosomal_uL10-like_insert_sf"/>
</dbReference>
<organism evidence="9 10">
    <name type="scientific">Babesia caballi</name>
    <dbReference type="NCBI Taxonomy" id="5871"/>
    <lineage>
        <taxon>Eukaryota</taxon>
        <taxon>Sar</taxon>
        <taxon>Alveolata</taxon>
        <taxon>Apicomplexa</taxon>
        <taxon>Aconoidasida</taxon>
        <taxon>Piroplasmida</taxon>
        <taxon>Babesiidae</taxon>
        <taxon>Babesia</taxon>
    </lineage>
</organism>
<evidence type="ECO:0000256" key="2">
    <source>
        <dbReference type="ARBA" id="ARBA00004496"/>
    </source>
</evidence>
<dbReference type="RefSeq" id="XP_067717807.1">
    <property type="nucleotide sequence ID" value="XM_067861706.1"/>
</dbReference>
<dbReference type="GO" id="GO:0005840">
    <property type="term" value="C:ribosome"/>
    <property type="evidence" value="ECO:0007669"/>
    <property type="project" value="UniProtKB-KW"/>
</dbReference>
<comment type="similarity">
    <text evidence="4">Belongs to the universal ribosomal protein uL10 family.</text>
</comment>
<reference evidence="9 10" key="1">
    <citation type="submission" date="2021-06" db="EMBL/GenBank/DDBJ databases">
        <title>Genome sequence of Babesia caballi.</title>
        <authorList>
            <person name="Yamagishi J."/>
            <person name="Kidaka T."/>
            <person name="Ochi A."/>
        </authorList>
    </citation>
    <scope>NUCLEOTIDE SEQUENCE [LARGE SCALE GENOMIC DNA]</scope>
    <source>
        <strain evidence="9">USDA-D6B2</strain>
    </source>
</reference>
<name>A0AAV4M0R2_BABCB</name>
<dbReference type="InterPro" id="IPR033867">
    <property type="entry name" value="Mrt4"/>
</dbReference>
<keyword evidence="5" id="KW-0963">Cytoplasm</keyword>
<feature type="region of interest" description="Disordered" evidence="7">
    <location>
        <begin position="28"/>
        <end position="55"/>
    </location>
</feature>
<dbReference type="CDD" id="cd05796">
    <property type="entry name" value="Ribosomal_P0_like"/>
    <property type="match status" value="1"/>
</dbReference>
<dbReference type="Pfam" id="PF00466">
    <property type="entry name" value="Ribosomal_L10"/>
    <property type="match status" value="1"/>
</dbReference>
<comment type="function">
    <text evidence="1">Component of the ribosome assembly machinery. Nuclear paralog of the ribosomal protein P0, it binds pre-60S subunits at an early stage of assembly in the nucleolus, and is replaced by P0 in cytoplasmic pre-60S subunits and mature 80S ribosomes.</text>
</comment>
<evidence type="ECO:0000256" key="3">
    <source>
        <dbReference type="ARBA" id="ARBA00004604"/>
    </source>
</evidence>
<dbReference type="InterPro" id="IPR043141">
    <property type="entry name" value="Ribosomal_uL10-like_sf"/>
</dbReference>
<dbReference type="GO" id="GO:0005730">
    <property type="term" value="C:nucleolus"/>
    <property type="evidence" value="ECO:0007669"/>
    <property type="project" value="UniProtKB-SubCell"/>
</dbReference>
<gene>
    <name evidence="9" type="ORF">BcabD6B2_51730</name>
</gene>
<accession>A0AAV4M0R2</accession>
<evidence type="ECO:0000256" key="5">
    <source>
        <dbReference type="ARBA" id="ARBA00022490"/>
    </source>
</evidence>
<feature type="region of interest" description="Disordered" evidence="7">
    <location>
        <begin position="1577"/>
        <end position="1626"/>
    </location>
</feature>
<dbReference type="GO" id="GO:0030687">
    <property type="term" value="C:preribosome, large subunit precursor"/>
    <property type="evidence" value="ECO:0007669"/>
    <property type="project" value="TreeGrafter"/>
</dbReference>
<dbReference type="InterPro" id="IPR001790">
    <property type="entry name" value="Ribosomal_uL10"/>
</dbReference>
<evidence type="ECO:0000313" key="10">
    <source>
        <dbReference type="Proteomes" id="UP001497744"/>
    </source>
</evidence>
<dbReference type="EMBL" id="BPLF01000005">
    <property type="protein sequence ID" value="GIX65738.1"/>
    <property type="molecule type" value="Genomic_DNA"/>
</dbReference>
<keyword evidence="6" id="KW-0539">Nucleus</keyword>
<feature type="compositionally biased region" description="Acidic residues" evidence="7">
    <location>
        <begin position="32"/>
        <end position="41"/>
    </location>
</feature>
<dbReference type="PANTHER" id="PTHR45841:SF1">
    <property type="entry name" value="MRNA TURNOVER PROTEIN 4 HOMOLOG"/>
    <property type="match status" value="1"/>
</dbReference>
<dbReference type="Proteomes" id="UP001497744">
    <property type="component" value="Unassembled WGS sequence"/>
</dbReference>
<keyword evidence="9" id="KW-0689">Ribosomal protein</keyword>
<evidence type="ECO:0000256" key="7">
    <source>
        <dbReference type="SAM" id="MobiDB-lite"/>
    </source>
</evidence>
<dbReference type="GeneID" id="94197219"/>
<feature type="domain" description="Large ribosomal subunit protein uL10-like insertion" evidence="8">
    <location>
        <begin position="2116"/>
        <end position="2188"/>
    </location>
</feature>
<dbReference type="GO" id="GO:0000027">
    <property type="term" value="P:ribosomal large subunit assembly"/>
    <property type="evidence" value="ECO:0007669"/>
    <property type="project" value="InterPro"/>
</dbReference>
<keyword evidence="9" id="KW-0687">Ribonucleoprotein</keyword>
<dbReference type="GO" id="GO:0006364">
    <property type="term" value="P:rRNA processing"/>
    <property type="evidence" value="ECO:0007669"/>
    <property type="project" value="TreeGrafter"/>
</dbReference>
<dbReference type="GO" id="GO:0000956">
    <property type="term" value="P:nuclear-transcribed mRNA catabolic process"/>
    <property type="evidence" value="ECO:0007669"/>
    <property type="project" value="TreeGrafter"/>
</dbReference>
<dbReference type="InterPro" id="IPR051742">
    <property type="entry name" value="Ribosome_Assembly_uL10"/>
</dbReference>